<gene>
    <name evidence="3" type="ORF">RDB_LOCUS73519</name>
</gene>
<feature type="region of interest" description="Disordered" evidence="1">
    <location>
        <begin position="167"/>
        <end position="418"/>
    </location>
</feature>
<dbReference type="Proteomes" id="UP000663888">
    <property type="component" value="Unassembled WGS sequence"/>
</dbReference>
<feature type="transmembrane region" description="Helical" evidence="2">
    <location>
        <begin position="97"/>
        <end position="118"/>
    </location>
</feature>
<reference evidence="3" key="1">
    <citation type="submission" date="2021-01" db="EMBL/GenBank/DDBJ databases">
        <authorList>
            <person name="Kaushik A."/>
        </authorList>
    </citation>
    <scope>NUCLEOTIDE SEQUENCE</scope>
    <source>
        <strain evidence="3">AG4-R118</strain>
    </source>
</reference>
<name>A0A8H3GK62_9AGAM</name>
<evidence type="ECO:0000256" key="1">
    <source>
        <dbReference type="SAM" id="MobiDB-lite"/>
    </source>
</evidence>
<feature type="compositionally biased region" description="Polar residues" evidence="1">
    <location>
        <begin position="172"/>
        <end position="183"/>
    </location>
</feature>
<feature type="compositionally biased region" description="Basic and acidic residues" evidence="1">
    <location>
        <begin position="405"/>
        <end position="418"/>
    </location>
</feature>
<feature type="compositionally biased region" description="Polar residues" evidence="1">
    <location>
        <begin position="375"/>
        <end position="385"/>
    </location>
</feature>
<feature type="region of interest" description="Disordered" evidence="1">
    <location>
        <begin position="27"/>
        <end position="64"/>
    </location>
</feature>
<dbReference type="AlphaFoldDB" id="A0A8H3GK62"/>
<keyword evidence="2" id="KW-1133">Transmembrane helix</keyword>
<feature type="compositionally biased region" description="Polar residues" evidence="1">
    <location>
        <begin position="267"/>
        <end position="295"/>
    </location>
</feature>
<keyword evidence="2" id="KW-0472">Membrane</keyword>
<accession>A0A8H3GK62</accession>
<comment type="caution">
    <text evidence="3">The sequence shown here is derived from an EMBL/GenBank/DDBJ whole genome shotgun (WGS) entry which is preliminary data.</text>
</comment>
<evidence type="ECO:0000256" key="2">
    <source>
        <dbReference type="SAM" id="Phobius"/>
    </source>
</evidence>
<feature type="compositionally biased region" description="Basic and acidic residues" evidence="1">
    <location>
        <begin position="187"/>
        <end position="211"/>
    </location>
</feature>
<sequence>MSAPATTAQVSTVPVASTTRVASSIPAAPSVPAASSVPATTARVTTTPIPNTTSASHTSTRRHRTTTITSASSVFPTVIPYDPAEERQADSHRTNKILIGIFSGFGVILLGLVAFQLFRCYKRRYRKKGMPLPPPRESQPGYYSRAVSMYKEYPADFSRPASMAMRNGSGSGLVTPSVRSNAPSMDIKADETGRRNSDHSRVPEHISRDDSPDNSLSGPALVPNDEEAGRRRSPLGSRSESPANLSPPRPPSQAQVNTRSDPRTRTARANSTVMGQRQSSYGAPPSSMNRNSTYDPNRRSSLYAPGHRGAPHSRERVGLVMPQPLAPEVSNYALGGRHESPHGEPWGSRGNLTGSEQDHNQTLAPPRAHRPDSWVVNSHSPTASLHDSPVTDALSPPQKDGSLPRGRDRTSRAEISHS</sequence>
<dbReference type="EMBL" id="CAJMWX010001045">
    <property type="protein sequence ID" value="CAE6454169.1"/>
    <property type="molecule type" value="Genomic_DNA"/>
</dbReference>
<keyword evidence="2" id="KW-0812">Transmembrane</keyword>
<evidence type="ECO:0000313" key="3">
    <source>
        <dbReference type="EMBL" id="CAE6454169.1"/>
    </source>
</evidence>
<feature type="compositionally biased region" description="Low complexity" evidence="1">
    <location>
        <begin position="27"/>
        <end position="58"/>
    </location>
</feature>
<feature type="compositionally biased region" description="Polar residues" evidence="1">
    <location>
        <begin position="350"/>
        <end position="363"/>
    </location>
</feature>
<organism evidence="3 4">
    <name type="scientific">Rhizoctonia solani</name>
    <dbReference type="NCBI Taxonomy" id="456999"/>
    <lineage>
        <taxon>Eukaryota</taxon>
        <taxon>Fungi</taxon>
        <taxon>Dikarya</taxon>
        <taxon>Basidiomycota</taxon>
        <taxon>Agaricomycotina</taxon>
        <taxon>Agaricomycetes</taxon>
        <taxon>Cantharellales</taxon>
        <taxon>Ceratobasidiaceae</taxon>
        <taxon>Rhizoctonia</taxon>
    </lineage>
</organism>
<proteinExistence type="predicted"/>
<protein>
    <submittedName>
        <fullName evidence="3">Uncharacterized protein</fullName>
    </submittedName>
</protein>
<evidence type="ECO:0000313" key="4">
    <source>
        <dbReference type="Proteomes" id="UP000663888"/>
    </source>
</evidence>